<proteinExistence type="predicted"/>
<feature type="compositionally biased region" description="Pro residues" evidence="1">
    <location>
        <begin position="370"/>
        <end position="379"/>
    </location>
</feature>
<accession>A0ABN9VUS0</accession>
<evidence type="ECO:0000313" key="2">
    <source>
        <dbReference type="EMBL" id="CAK0876824.1"/>
    </source>
</evidence>
<name>A0ABN9VUS0_9DINO</name>
<evidence type="ECO:0000313" key="3">
    <source>
        <dbReference type="Proteomes" id="UP001189429"/>
    </source>
</evidence>
<comment type="caution">
    <text evidence="2">The sequence shown here is derived from an EMBL/GenBank/DDBJ whole genome shotgun (WGS) entry which is preliminary data.</text>
</comment>
<evidence type="ECO:0000256" key="1">
    <source>
        <dbReference type="SAM" id="MobiDB-lite"/>
    </source>
</evidence>
<feature type="compositionally biased region" description="Basic residues" evidence="1">
    <location>
        <begin position="65"/>
        <end position="78"/>
    </location>
</feature>
<protein>
    <submittedName>
        <fullName evidence="2">Uncharacterized protein</fullName>
    </submittedName>
</protein>
<sequence>MRRSSPVALPRSSGGVLSPCVLTLGKQRRNTAAHVFSTAVAVIREAGKAELNSIQRGARHRLLRSARLGRRGGQPRHARGSEVRNGARLPLRRPAGAGLHPGEQRYSARRPPTATAAPVRRVPSARAASDAVPLHWTLARRRGRGVPPGTVFALAGRMGRAAEPRPLPLASGARWGEDGGAGASAVPRAQPAAAEPLLSSFDGACDAGHSVQEGVSFNAADSATLDAQEVVDGTFVLEDGVGSVPSVRRALSHGGSVGELAPEPGAAFGGPGTACSTTSAASSSRRAAADLGVVGRYLMADEAAILRGRSEVVQDVDGGEVGEVLEEAEERCHREGGGAGGRRVFPRAGVGGDRRRRGRHEGRRGAGVLPPVPAPDGLN</sequence>
<feature type="compositionally biased region" description="Low complexity" evidence="1">
    <location>
        <begin position="109"/>
        <end position="124"/>
    </location>
</feature>
<organism evidence="2 3">
    <name type="scientific">Prorocentrum cordatum</name>
    <dbReference type="NCBI Taxonomy" id="2364126"/>
    <lineage>
        <taxon>Eukaryota</taxon>
        <taxon>Sar</taxon>
        <taxon>Alveolata</taxon>
        <taxon>Dinophyceae</taxon>
        <taxon>Prorocentrales</taxon>
        <taxon>Prorocentraceae</taxon>
        <taxon>Prorocentrum</taxon>
    </lineage>
</organism>
<gene>
    <name evidence="2" type="ORF">PCOR1329_LOCUS61041</name>
</gene>
<dbReference type="Proteomes" id="UP001189429">
    <property type="component" value="Unassembled WGS sequence"/>
</dbReference>
<dbReference type="EMBL" id="CAUYUJ010017669">
    <property type="protein sequence ID" value="CAK0876824.1"/>
    <property type="molecule type" value="Genomic_DNA"/>
</dbReference>
<feature type="region of interest" description="Disordered" evidence="1">
    <location>
        <begin position="333"/>
        <end position="379"/>
    </location>
</feature>
<keyword evidence="3" id="KW-1185">Reference proteome</keyword>
<feature type="region of interest" description="Disordered" evidence="1">
    <location>
        <begin position="65"/>
        <end position="124"/>
    </location>
</feature>
<reference evidence="2" key="1">
    <citation type="submission" date="2023-10" db="EMBL/GenBank/DDBJ databases">
        <authorList>
            <person name="Chen Y."/>
            <person name="Shah S."/>
            <person name="Dougan E. K."/>
            <person name="Thang M."/>
            <person name="Chan C."/>
        </authorList>
    </citation>
    <scope>NUCLEOTIDE SEQUENCE [LARGE SCALE GENOMIC DNA]</scope>
</reference>